<feature type="compositionally biased region" description="Pro residues" evidence="1">
    <location>
        <begin position="153"/>
        <end position="164"/>
    </location>
</feature>
<gene>
    <name evidence="3" type="ORF">RM844_06265</name>
</gene>
<dbReference type="Proteomes" id="UP001183410">
    <property type="component" value="Unassembled WGS sequence"/>
</dbReference>
<sequence>MAADRMLCATRAAVFSALCVVLAVSSHTATSGHAVSWWQLFVVFVGVWVGVLSFTERERGPVAVIGTSLTVQLLLHGALSLGHPTAAAHPAHHVPAATGGAHPAALESAAGGHPQGMLAGHLAMALLSAVWLWWGERALFTLLRWAAHRVLGPPPGPVRPPRPRPTGGVRPTVVRRPRSVLRARQLGSRGPPAGRAFQPTALRQGRARAA</sequence>
<dbReference type="RefSeq" id="WP_311665694.1">
    <property type="nucleotide sequence ID" value="NZ_JAVREO010000003.1"/>
</dbReference>
<feature type="transmembrane region" description="Helical" evidence="2">
    <location>
        <begin position="62"/>
        <end position="81"/>
    </location>
</feature>
<feature type="transmembrane region" description="Helical" evidence="2">
    <location>
        <begin position="36"/>
        <end position="55"/>
    </location>
</feature>
<organism evidence="3 4">
    <name type="scientific">Streptomyces chisholmiae</name>
    <dbReference type="NCBI Taxonomy" id="3075540"/>
    <lineage>
        <taxon>Bacteria</taxon>
        <taxon>Bacillati</taxon>
        <taxon>Actinomycetota</taxon>
        <taxon>Actinomycetes</taxon>
        <taxon>Kitasatosporales</taxon>
        <taxon>Streptomycetaceae</taxon>
        <taxon>Streptomyces</taxon>
    </lineage>
</organism>
<keyword evidence="2" id="KW-0812">Transmembrane</keyword>
<evidence type="ECO:0000256" key="1">
    <source>
        <dbReference type="SAM" id="MobiDB-lite"/>
    </source>
</evidence>
<proteinExistence type="predicted"/>
<evidence type="ECO:0008006" key="5">
    <source>
        <dbReference type="Google" id="ProtNLM"/>
    </source>
</evidence>
<keyword evidence="4" id="KW-1185">Reference proteome</keyword>
<accession>A0ABU2JLN3</accession>
<name>A0ABU2JLN3_9ACTN</name>
<keyword evidence="2" id="KW-0472">Membrane</keyword>
<evidence type="ECO:0000313" key="3">
    <source>
        <dbReference type="EMBL" id="MDT0265893.1"/>
    </source>
</evidence>
<feature type="region of interest" description="Disordered" evidence="1">
    <location>
        <begin position="153"/>
        <end position="210"/>
    </location>
</feature>
<evidence type="ECO:0000256" key="2">
    <source>
        <dbReference type="SAM" id="Phobius"/>
    </source>
</evidence>
<evidence type="ECO:0000313" key="4">
    <source>
        <dbReference type="Proteomes" id="UP001183410"/>
    </source>
</evidence>
<keyword evidence="2" id="KW-1133">Transmembrane helix</keyword>
<comment type="caution">
    <text evidence="3">The sequence shown here is derived from an EMBL/GenBank/DDBJ whole genome shotgun (WGS) entry which is preliminary data.</text>
</comment>
<feature type="transmembrane region" description="Helical" evidence="2">
    <location>
        <begin position="116"/>
        <end position="134"/>
    </location>
</feature>
<reference evidence="4" key="1">
    <citation type="submission" date="2023-07" db="EMBL/GenBank/DDBJ databases">
        <title>30 novel species of actinomycetes from the DSMZ collection.</title>
        <authorList>
            <person name="Nouioui I."/>
        </authorList>
    </citation>
    <scope>NUCLEOTIDE SEQUENCE [LARGE SCALE GENOMIC DNA]</scope>
    <source>
        <strain evidence="4">DSM 44915</strain>
    </source>
</reference>
<dbReference type="EMBL" id="JAVREO010000003">
    <property type="protein sequence ID" value="MDT0265893.1"/>
    <property type="molecule type" value="Genomic_DNA"/>
</dbReference>
<protein>
    <recommendedName>
        <fullName evidence="5">Integral membrane protein</fullName>
    </recommendedName>
</protein>